<accession>A0A158J9Z1</accession>
<proteinExistence type="predicted"/>
<gene>
    <name evidence="2" type="ORF">AWB66_04029</name>
</gene>
<dbReference type="EMBL" id="FCNZ02000015">
    <property type="protein sequence ID" value="SAL65658.1"/>
    <property type="molecule type" value="Genomic_DNA"/>
</dbReference>
<dbReference type="PANTHER" id="PTHR44809">
    <property type="match status" value="1"/>
</dbReference>
<dbReference type="SUPFAM" id="SSF53756">
    <property type="entry name" value="UDP-Glycosyltransferase/glycogen phosphorylase"/>
    <property type="match status" value="1"/>
</dbReference>
<dbReference type="SMART" id="SM00028">
    <property type="entry name" value="TPR"/>
    <property type="match status" value="7"/>
</dbReference>
<dbReference type="PROSITE" id="PS50293">
    <property type="entry name" value="TPR_REGION"/>
    <property type="match status" value="3"/>
</dbReference>
<comment type="caution">
    <text evidence="2">The sequence shown here is derived from an EMBL/GenBank/DDBJ whole genome shotgun (WGS) entry which is preliminary data.</text>
</comment>
<dbReference type="GO" id="GO:0042802">
    <property type="term" value="F:identical protein binding"/>
    <property type="evidence" value="ECO:0007669"/>
    <property type="project" value="InterPro"/>
</dbReference>
<protein>
    <submittedName>
        <fullName evidence="2">TPR domain-containing protein</fullName>
    </submittedName>
</protein>
<keyword evidence="1" id="KW-0802">TPR repeat</keyword>
<organism evidence="2 3">
    <name type="scientific">Caballeronia telluris</name>
    <dbReference type="NCBI Taxonomy" id="326475"/>
    <lineage>
        <taxon>Bacteria</taxon>
        <taxon>Pseudomonadati</taxon>
        <taxon>Pseudomonadota</taxon>
        <taxon>Betaproteobacteria</taxon>
        <taxon>Burkholderiales</taxon>
        <taxon>Burkholderiaceae</taxon>
        <taxon>Caballeronia</taxon>
    </lineage>
</organism>
<name>A0A158J9Z1_9BURK</name>
<keyword evidence="3" id="KW-1185">Reference proteome</keyword>
<dbReference type="Gene3D" id="1.25.40.10">
    <property type="entry name" value="Tetratricopeptide repeat domain"/>
    <property type="match status" value="3"/>
</dbReference>
<feature type="repeat" description="TPR" evidence="1">
    <location>
        <begin position="174"/>
        <end position="207"/>
    </location>
</feature>
<evidence type="ECO:0000313" key="3">
    <source>
        <dbReference type="Proteomes" id="UP000054717"/>
    </source>
</evidence>
<dbReference type="Gene3D" id="3.40.50.2000">
    <property type="entry name" value="Glycogen Phosphorylase B"/>
    <property type="match status" value="1"/>
</dbReference>
<feature type="repeat" description="TPR" evidence="1">
    <location>
        <begin position="38"/>
        <end position="71"/>
    </location>
</feature>
<dbReference type="Pfam" id="PF13432">
    <property type="entry name" value="TPR_16"/>
    <property type="match status" value="3"/>
</dbReference>
<evidence type="ECO:0000256" key="1">
    <source>
        <dbReference type="PROSITE-ProRule" id="PRU00339"/>
    </source>
</evidence>
<dbReference type="RefSeq" id="WP_087631937.1">
    <property type="nucleotide sequence ID" value="NZ_FCNZ02000015.1"/>
</dbReference>
<dbReference type="InterPro" id="IPR011717">
    <property type="entry name" value="TPR-4"/>
</dbReference>
<feature type="repeat" description="TPR" evidence="1">
    <location>
        <begin position="106"/>
        <end position="139"/>
    </location>
</feature>
<dbReference type="InterPro" id="IPR019734">
    <property type="entry name" value="TPR_rpt"/>
</dbReference>
<sequence length="591" mass="64766">MPDTVTPLNIALDHHRAGRLDHAEAGYRGIIEAHPGHVEALHYLGVLLHQRGQHDSAAGLLDRALELSPDFAACWSNRGLVAAALGDAPFAVDCHERALALDPSFANAANNLGVALQRLGREGDALDAYRRALGLQPNFIDARTNLGATLAKLGRHEEALAVYREALARDLANPSAHFGAGNALRELGHFDDAIQSLQRAVELAPGHFESRVNLGTTLGRRGRFVEAEAQYRHALTLRDDPQIHVCVGAALGARGRFHDEEAHYRHALTLDADHADAQHNLALLHLRRGEFAEGWALYEKRWQASKYAPIEVPGIVEWKGEPIAGRKLLLVGEQGHGDQLQFVRYAAVLERMGATVDALVPRNIAELVSGVRGVDRVVTDKPPHGYDFWTPMMSVPYRVASFEPRVPAEIPYLHVSAARIGEWPRRVAERAGTRRRVGIVWAGSPSFANDRFRSMPLAALDALAGVPEIAWFSLQKGAARAQLGGSALKPFDLTDHVEDFADTAALVEQLDLVITVDTSVAHLAGALGKPVWVLLPANYDWRWMLDRDDSPWYPTMRLFRQTTLGDWAPVVESVRAALIPSVPASARPNRA</sequence>
<dbReference type="Pfam" id="PF07721">
    <property type="entry name" value="TPR_4"/>
    <property type="match status" value="1"/>
</dbReference>
<dbReference type="Proteomes" id="UP000054717">
    <property type="component" value="Unassembled WGS sequence"/>
</dbReference>
<dbReference type="Pfam" id="PF13374">
    <property type="entry name" value="TPR_10"/>
    <property type="match status" value="1"/>
</dbReference>
<dbReference type="SUPFAM" id="SSF48452">
    <property type="entry name" value="TPR-like"/>
    <property type="match status" value="2"/>
</dbReference>
<feature type="repeat" description="TPR" evidence="1">
    <location>
        <begin position="72"/>
        <end position="105"/>
    </location>
</feature>
<dbReference type="InterPro" id="IPR011990">
    <property type="entry name" value="TPR-like_helical_dom_sf"/>
</dbReference>
<evidence type="ECO:0000313" key="2">
    <source>
        <dbReference type="EMBL" id="SAL65658.1"/>
    </source>
</evidence>
<dbReference type="AlphaFoldDB" id="A0A158J9Z1"/>
<dbReference type="PROSITE" id="PS50005">
    <property type="entry name" value="TPR"/>
    <property type="match status" value="5"/>
</dbReference>
<dbReference type="PANTHER" id="PTHR44809:SF1">
    <property type="entry name" value="PROTEIN O-MANNOSYL-TRANSFERASE TMTC1"/>
    <property type="match status" value="1"/>
</dbReference>
<reference evidence="2" key="1">
    <citation type="submission" date="2016-01" db="EMBL/GenBank/DDBJ databases">
        <authorList>
            <person name="Peeters Charlotte."/>
        </authorList>
    </citation>
    <scope>NUCLEOTIDE SEQUENCE</scope>
    <source>
        <strain evidence="2">LMG 22936</strain>
    </source>
</reference>
<dbReference type="STRING" id="326475.AWB66_04029"/>
<dbReference type="InterPro" id="IPR052943">
    <property type="entry name" value="TMTC_O-mannosyl-trnsfr"/>
</dbReference>
<feature type="repeat" description="TPR" evidence="1">
    <location>
        <begin position="140"/>
        <end position="173"/>
    </location>
</feature>